<gene>
    <name evidence="2" type="ORF">ACFOVS_20750</name>
</gene>
<protein>
    <submittedName>
        <fullName evidence="2">Uncharacterized protein</fullName>
    </submittedName>
</protein>
<dbReference type="RefSeq" id="WP_377307358.1">
    <property type="nucleotide sequence ID" value="NZ_JALJQZ010000027.1"/>
</dbReference>
<name>A0ABV8ED89_9HYPH</name>
<organism evidence="2 3">
    <name type="scientific">Rhizobium lemnae</name>
    <dbReference type="NCBI Taxonomy" id="1214924"/>
    <lineage>
        <taxon>Bacteria</taxon>
        <taxon>Pseudomonadati</taxon>
        <taxon>Pseudomonadota</taxon>
        <taxon>Alphaproteobacteria</taxon>
        <taxon>Hyphomicrobiales</taxon>
        <taxon>Rhizobiaceae</taxon>
        <taxon>Rhizobium/Agrobacterium group</taxon>
        <taxon>Rhizobium</taxon>
    </lineage>
</organism>
<dbReference type="SUPFAM" id="SSF54909">
    <property type="entry name" value="Dimeric alpha+beta barrel"/>
    <property type="match status" value="1"/>
</dbReference>
<sequence length="58" mass="6772">MADNEAPHTLRSGLPLFRFMDIDVMPLLRYPSAVRDDDRRRQHRSNPAQFIPCEEGMT</sequence>
<keyword evidence="3" id="KW-1185">Reference proteome</keyword>
<dbReference type="EMBL" id="JBHSBD010000106">
    <property type="protein sequence ID" value="MFC3970515.1"/>
    <property type="molecule type" value="Genomic_DNA"/>
</dbReference>
<comment type="caution">
    <text evidence="2">The sequence shown here is derived from an EMBL/GenBank/DDBJ whole genome shotgun (WGS) entry which is preliminary data.</text>
</comment>
<evidence type="ECO:0000313" key="2">
    <source>
        <dbReference type="EMBL" id="MFC3970515.1"/>
    </source>
</evidence>
<evidence type="ECO:0000256" key="1">
    <source>
        <dbReference type="SAM" id="MobiDB-lite"/>
    </source>
</evidence>
<reference evidence="3" key="1">
    <citation type="journal article" date="2019" name="Int. J. Syst. Evol. Microbiol.">
        <title>The Global Catalogue of Microorganisms (GCM) 10K type strain sequencing project: providing services to taxonomists for standard genome sequencing and annotation.</title>
        <authorList>
            <consortium name="The Broad Institute Genomics Platform"/>
            <consortium name="The Broad Institute Genome Sequencing Center for Infectious Disease"/>
            <person name="Wu L."/>
            <person name="Ma J."/>
        </authorList>
    </citation>
    <scope>NUCLEOTIDE SEQUENCE [LARGE SCALE GENOMIC DNA]</scope>
    <source>
        <strain evidence="3">TBRC 5781</strain>
    </source>
</reference>
<dbReference type="InterPro" id="IPR011008">
    <property type="entry name" value="Dimeric_a/b-barrel"/>
</dbReference>
<dbReference type="Proteomes" id="UP001595697">
    <property type="component" value="Unassembled WGS sequence"/>
</dbReference>
<dbReference type="Gene3D" id="3.30.70.1060">
    <property type="entry name" value="Dimeric alpha+beta barrel"/>
    <property type="match status" value="1"/>
</dbReference>
<feature type="region of interest" description="Disordered" evidence="1">
    <location>
        <begin position="36"/>
        <end position="58"/>
    </location>
</feature>
<evidence type="ECO:0000313" key="3">
    <source>
        <dbReference type="Proteomes" id="UP001595697"/>
    </source>
</evidence>
<accession>A0ABV8ED89</accession>
<proteinExistence type="predicted"/>